<evidence type="ECO:0000256" key="1">
    <source>
        <dbReference type="SAM" id="MobiDB-lite"/>
    </source>
</evidence>
<dbReference type="Proteomes" id="UP000315369">
    <property type="component" value="Unassembled WGS sequence"/>
</dbReference>
<organism evidence="3 4">
    <name type="scientific">Myxococcus llanfairpwllgwyngyllgogerychwyrndrobwllllantysiliogogogochensis</name>
    <dbReference type="NCBI Taxonomy" id="2590453"/>
    <lineage>
        <taxon>Bacteria</taxon>
        <taxon>Pseudomonadati</taxon>
        <taxon>Myxococcota</taxon>
        <taxon>Myxococcia</taxon>
        <taxon>Myxococcales</taxon>
        <taxon>Cystobacterineae</taxon>
        <taxon>Myxococcaceae</taxon>
        <taxon>Myxococcus</taxon>
    </lineage>
</organism>
<accession>A0A540WZR6</accession>
<evidence type="ECO:0000313" key="4">
    <source>
        <dbReference type="Proteomes" id="UP000315369"/>
    </source>
</evidence>
<reference evidence="3 4" key="1">
    <citation type="submission" date="2019-06" db="EMBL/GenBank/DDBJ databases">
        <authorList>
            <person name="Livingstone P."/>
            <person name="Whitworth D."/>
        </authorList>
    </citation>
    <scope>NUCLEOTIDE SEQUENCE [LARGE SCALE GENOMIC DNA]</scope>
    <source>
        <strain evidence="3 4">AM401</strain>
    </source>
</reference>
<feature type="compositionally biased region" description="Pro residues" evidence="1">
    <location>
        <begin position="40"/>
        <end position="51"/>
    </location>
</feature>
<sequence>MRNMTDDIAAPVRGAHRTTGPILLATLALLGASACLKPLQLPPSPSDPNPRQPDVGDKYVTDSETQLPVTPCKGKDCPPLEPTAQPLAPMECPTGQCIPDNSNGQGIYIVEGSDFCFTQGTEFRFCPEAFVNRAPGDVVLKGRDRLMGTLFYTATLRGVLPGQLGRTPQGAPASFVAIHSVQGNGDQLVVNYCQSRTKCSKPEDIQTLQGPALAGFTFDVLFRNVPDEETFFELQLVPLGTDQLLPPFQLQKYEVRHRLRDPNGNHPAWTNPCGGSARGRVGILPGRVVDDMNAAVTADANVTTLGCESGAIVTCLDWGYSPWNPQTGVSDPNREYVYGSCLQAKRAAYFVGKGDLKSYTLTGTRIVKRDEYGFGRDAEGGIERTDFLEALWSPEGAVCLNPEHRRHPEIPLHPEHGPRIERCEAPSGQRILWRDNGKLATGLPPRH</sequence>
<dbReference type="PROSITE" id="PS51257">
    <property type="entry name" value="PROKAR_LIPOPROTEIN"/>
    <property type="match status" value="1"/>
</dbReference>
<feature type="domain" description="ADYC" evidence="2">
    <location>
        <begin position="253"/>
        <end position="404"/>
    </location>
</feature>
<dbReference type="InterPro" id="IPR045426">
    <property type="entry name" value="ADYC"/>
</dbReference>
<keyword evidence="4" id="KW-1185">Reference proteome</keyword>
<gene>
    <name evidence="3" type="ORF">FJV41_18375</name>
</gene>
<dbReference type="EMBL" id="VIFM01000067">
    <property type="protein sequence ID" value="TQF14482.1"/>
    <property type="molecule type" value="Genomic_DNA"/>
</dbReference>
<evidence type="ECO:0000313" key="3">
    <source>
        <dbReference type="EMBL" id="TQF14482.1"/>
    </source>
</evidence>
<dbReference type="AlphaFoldDB" id="A0A540WZR6"/>
<feature type="region of interest" description="Disordered" evidence="1">
    <location>
        <begin position="40"/>
        <end position="59"/>
    </location>
</feature>
<proteinExistence type="predicted"/>
<comment type="caution">
    <text evidence="3">The sequence shown here is derived from an EMBL/GenBank/DDBJ whole genome shotgun (WGS) entry which is preliminary data.</text>
</comment>
<protein>
    <recommendedName>
        <fullName evidence="2">ADYC domain-containing protein</fullName>
    </recommendedName>
</protein>
<dbReference type="Pfam" id="PF20032">
    <property type="entry name" value="ADYC"/>
    <property type="match status" value="1"/>
</dbReference>
<dbReference type="RefSeq" id="WP_141643808.1">
    <property type="nucleotide sequence ID" value="NZ_VIFM01000067.1"/>
</dbReference>
<name>A0A540WZR6_9BACT</name>
<evidence type="ECO:0000259" key="2">
    <source>
        <dbReference type="Pfam" id="PF20032"/>
    </source>
</evidence>
<dbReference type="OrthoDB" id="5500375at2"/>